<dbReference type="GO" id="GO:0005739">
    <property type="term" value="C:mitochondrion"/>
    <property type="evidence" value="ECO:0007669"/>
    <property type="project" value="TreeGrafter"/>
</dbReference>
<dbReference type="OrthoDB" id="9992527at2759"/>
<dbReference type="AlphaFoldDB" id="A0A7M5UXZ8"/>
<proteinExistence type="predicted"/>
<organism evidence="4 5">
    <name type="scientific">Clytia hemisphaerica</name>
    <dbReference type="NCBI Taxonomy" id="252671"/>
    <lineage>
        <taxon>Eukaryota</taxon>
        <taxon>Metazoa</taxon>
        <taxon>Cnidaria</taxon>
        <taxon>Hydrozoa</taxon>
        <taxon>Hydroidolina</taxon>
        <taxon>Leptothecata</taxon>
        <taxon>Obeliida</taxon>
        <taxon>Clytiidae</taxon>
        <taxon>Clytia</taxon>
    </lineage>
</organism>
<dbReference type="InterPro" id="IPR011032">
    <property type="entry name" value="GroES-like_sf"/>
</dbReference>
<dbReference type="InterPro" id="IPR013154">
    <property type="entry name" value="ADH-like_N"/>
</dbReference>
<dbReference type="InterPro" id="IPR051397">
    <property type="entry name" value="Zn-ADH-like_protein"/>
</dbReference>
<dbReference type="Gene3D" id="3.90.180.10">
    <property type="entry name" value="Medium-chain alcohol dehydrogenases, catalytic domain"/>
    <property type="match status" value="1"/>
</dbReference>
<dbReference type="SMART" id="SM00829">
    <property type="entry name" value="PKS_ER"/>
    <property type="match status" value="1"/>
</dbReference>
<protein>
    <recommendedName>
        <fullName evidence="1">15-oxoprostaglandin 13-reductase</fullName>
        <ecNumber evidence="1">1.3.1.48</ecNumber>
    </recommendedName>
</protein>
<sequence length="346" mass="37502">MTSFRKLVASTLTTDFRIACEIVRSNVGSLKPHEVLVKARYAGINATDINYTAGRYTKPGTPLPLDAGLEGVGEIVDVGQEVPSSMIGKPVGYLWNGAFAEYVKLPAKFCLPLPSVKPEYVGLLVSGMTASMCLQQSGRIQKGEAVFISAAAGGFGHLAVQLAKLHGCHVIGTCSSQQKTEYLKSLGCDHVINYVTEDLNEVLKKSYPKGIDVFIESVGGDVFNACVNRLATNGRLVVLGYIGSYHSQAGIDRSHRNATLMTKLLLKSATVSGFFLLNHPQEYKNHLPRLVELADQGKLQVKIDQTDDQGKPFVGLESVYDAVDYLYSRKSQGKVVVDLTNSNSKL</sequence>
<feature type="domain" description="Enoyl reductase (ER)" evidence="3">
    <location>
        <begin position="11"/>
        <end position="337"/>
    </location>
</feature>
<dbReference type="RefSeq" id="XP_066922901.1">
    <property type="nucleotide sequence ID" value="XM_067066800.1"/>
</dbReference>
<accession>A0A7M5UXZ8</accession>
<dbReference type="SUPFAM" id="SSF50129">
    <property type="entry name" value="GroES-like"/>
    <property type="match status" value="1"/>
</dbReference>
<evidence type="ECO:0000256" key="2">
    <source>
        <dbReference type="ARBA" id="ARBA00023002"/>
    </source>
</evidence>
<dbReference type="EC" id="1.3.1.48" evidence="1"/>
<dbReference type="InterPro" id="IPR036291">
    <property type="entry name" value="NAD(P)-bd_dom_sf"/>
</dbReference>
<dbReference type="PANTHER" id="PTHR43677:SF3">
    <property type="entry name" value="PROSTAGLANDIN REDUCTASE 3"/>
    <property type="match status" value="1"/>
</dbReference>
<name>A0A7M5UXZ8_9CNID</name>
<dbReference type="GeneID" id="136810231"/>
<dbReference type="Gene3D" id="3.40.50.720">
    <property type="entry name" value="NAD(P)-binding Rossmann-like Domain"/>
    <property type="match status" value="1"/>
</dbReference>
<dbReference type="Proteomes" id="UP000594262">
    <property type="component" value="Unplaced"/>
</dbReference>
<dbReference type="Pfam" id="PF08240">
    <property type="entry name" value="ADH_N"/>
    <property type="match status" value="1"/>
</dbReference>
<keyword evidence="2" id="KW-0560">Oxidoreductase</keyword>
<keyword evidence="5" id="KW-1185">Reference proteome</keyword>
<evidence type="ECO:0000256" key="1">
    <source>
        <dbReference type="ARBA" id="ARBA00011981"/>
    </source>
</evidence>
<dbReference type="Pfam" id="PF00107">
    <property type="entry name" value="ADH_zinc_N"/>
    <property type="match status" value="1"/>
</dbReference>
<dbReference type="InterPro" id="IPR020843">
    <property type="entry name" value="ER"/>
</dbReference>
<dbReference type="SUPFAM" id="SSF51735">
    <property type="entry name" value="NAD(P)-binding Rossmann-fold domains"/>
    <property type="match status" value="1"/>
</dbReference>
<evidence type="ECO:0000313" key="4">
    <source>
        <dbReference type="EnsemblMetazoa" id="CLYHEMP004321.1"/>
    </source>
</evidence>
<dbReference type="EnsemblMetazoa" id="CLYHEMT004321.1">
    <property type="protein sequence ID" value="CLYHEMP004321.1"/>
    <property type="gene ID" value="CLYHEMG004321"/>
</dbReference>
<evidence type="ECO:0000313" key="5">
    <source>
        <dbReference type="Proteomes" id="UP000594262"/>
    </source>
</evidence>
<dbReference type="GO" id="GO:0047522">
    <property type="term" value="F:15-oxoprostaglandin 13-reductase [NAD(P)+] activity"/>
    <property type="evidence" value="ECO:0007669"/>
    <property type="project" value="UniProtKB-EC"/>
</dbReference>
<dbReference type="FunFam" id="3.40.50.720:FF:000121">
    <property type="entry name" value="Prostaglandin reductase 2"/>
    <property type="match status" value="1"/>
</dbReference>
<dbReference type="InterPro" id="IPR013149">
    <property type="entry name" value="ADH-like_C"/>
</dbReference>
<reference evidence="4" key="1">
    <citation type="submission" date="2021-01" db="UniProtKB">
        <authorList>
            <consortium name="EnsemblMetazoa"/>
        </authorList>
    </citation>
    <scope>IDENTIFICATION</scope>
</reference>
<evidence type="ECO:0000259" key="3">
    <source>
        <dbReference type="SMART" id="SM00829"/>
    </source>
</evidence>
<dbReference type="PANTHER" id="PTHR43677">
    <property type="entry name" value="SHORT-CHAIN DEHYDROGENASE/REDUCTASE"/>
    <property type="match status" value="1"/>
</dbReference>